<dbReference type="PANTHER" id="PTHR43581">
    <property type="entry name" value="ATP/GTP PHOSPHATASE"/>
    <property type="match status" value="1"/>
</dbReference>
<evidence type="ECO:0000313" key="6">
    <source>
        <dbReference type="Proteomes" id="UP000440716"/>
    </source>
</evidence>
<organism evidence="4 6">
    <name type="scientific">Agrobacterium vitis</name>
    <name type="common">Rhizobium vitis</name>
    <dbReference type="NCBI Taxonomy" id="373"/>
    <lineage>
        <taxon>Bacteria</taxon>
        <taxon>Pseudomonadati</taxon>
        <taxon>Pseudomonadota</taxon>
        <taxon>Alphaproteobacteria</taxon>
        <taxon>Hyphomicrobiales</taxon>
        <taxon>Rhizobiaceae</taxon>
        <taxon>Rhizobium/Agrobacterium group</taxon>
        <taxon>Agrobacterium</taxon>
    </lineage>
</organism>
<comment type="caution">
    <text evidence="4">The sequence shown here is derived from an EMBL/GenBank/DDBJ whole genome shotgun (WGS) entry which is preliminary data.</text>
</comment>
<dbReference type="Pfam" id="PF20469">
    <property type="entry name" value="OLD-like_TOPRIM"/>
    <property type="match status" value="1"/>
</dbReference>
<dbReference type="EMBL" id="WPHU01000027">
    <property type="protein sequence ID" value="MVA59581.1"/>
    <property type="molecule type" value="Genomic_DNA"/>
</dbReference>
<dbReference type="InterPro" id="IPR027417">
    <property type="entry name" value="P-loop_NTPase"/>
</dbReference>
<name>A0A1S2E1E7_AGRVI</name>
<dbReference type="EMBL" id="MBEV02000017">
    <property type="protein sequence ID" value="MUP07670.1"/>
    <property type="molecule type" value="Genomic_DNA"/>
</dbReference>
<evidence type="ECO:0000313" key="4">
    <source>
        <dbReference type="EMBL" id="MVA59581.1"/>
    </source>
</evidence>
<dbReference type="InterPro" id="IPR034139">
    <property type="entry name" value="TOPRIM_OLD"/>
</dbReference>
<feature type="domain" description="OLD protein-like TOPRIM" evidence="2">
    <location>
        <begin position="406"/>
        <end position="473"/>
    </location>
</feature>
<dbReference type="Gene3D" id="3.40.50.300">
    <property type="entry name" value="P-loop containing nucleotide triphosphate hydrolases"/>
    <property type="match status" value="2"/>
</dbReference>
<protein>
    <submittedName>
        <fullName evidence="4">AAA family ATPase</fullName>
    </submittedName>
</protein>
<dbReference type="AlphaFoldDB" id="A0A1S2E1E7"/>
<dbReference type="InterPro" id="IPR051396">
    <property type="entry name" value="Bact_Antivir_Def_Nuclease"/>
</dbReference>
<evidence type="ECO:0000313" key="5">
    <source>
        <dbReference type="Proteomes" id="UP000175993"/>
    </source>
</evidence>
<dbReference type="Proteomes" id="UP000440716">
    <property type="component" value="Unassembled WGS sequence"/>
</dbReference>
<sequence length="600" mass="65426">MHLSRIVIKGYRSLSFVDVSIKDKATCIIGENNTGKSCFIQALRLCLDVDFSSAFRALQKDDVHSGIDQSRPFQVLVGVEFTGYEASDNEVAMLHGTQLGDGRARIFYRFRPKNLVRGELASGGRTADSLTLEDFGWELYGGGDPNIDLADFEWDTDNDEIGARSVGLQYLQAYRVVFLHALRDVEGDLADMRRSPLIRLIEATKIGAGEQAALIAAVKAANDAIEKSPAIESVADAIDGALKDVTGDAFALDVDIGLSSPTFQSILRNIRILLSGPSLKAFEPRRNGLGMNNLLYIAILIEQFRKRAAEGKAAGELILIEEPEAHLHPQLQSVLLDALRELPFQSIVTTHSTQVTAKAPLSSYVMMTNTGGNAPYVSTITSNTALTPYDVADLERYLDATKSNLLFARRIMLVEGAAEAFLLPGLVRSAMGIDLERAGISIVPIHGVHFGAYARLFSGIGLPKRCAIVADADQEPSDAKLTDDEDHDEIDAPEKEILTALEGDYVKVFLGATTFEREITLPENLDMLQKAAARIGAPRISKKLEMADLFGLVDDGLKKSVLNTAKRFGKARFAQLAAENISEKAAIPDYVRNAVDWLLE</sequence>
<evidence type="ECO:0000259" key="1">
    <source>
        <dbReference type="Pfam" id="PF13175"/>
    </source>
</evidence>
<dbReference type="PANTHER" id="PTHR43581:SF4">
    <property type="entry name" value="ATP_GTP PHOSPHATASE"/>
    <property type="match status" value="1"/>
</dbReference>
<reference evidence="3 5" key="1">
    <citation type="submission" date="2019-11" db="EMBL/GenBank/DDBJ databases">
        <title>Whole-genome sequencing of Allorhizobium vitis.</title>
        <authorList>
            <person name="Gan H.M."/>
            <person name="Savka M.A."/>
        </authorList>
    </citation>
    <scope>NUCLEOTIDE SEQUENCE [LARGE SCALE GENOMIC DNA]</scope>
    <source>
        <strain evidence="3 5">AB4</strain>
    </source>
</reference>
<dbReference type="OrthoDB" id="9816534at2"/>
<feature type="domain" description="Endonuclease GajA/Old nuclease/RecF-like AAA" evidence="1">
    <location>
        <begin position="223"/>
        <end position="354"/>
    </location>
</feature>
<accession>A0A1S2E1E7</accession>
<dbReference type="Pfam" id="PF13175">
    <property type="entry name" value="AAA_15"/>
    <property type="match status" value="2"/>
</dbReference>
<proteinExistence type="predicted"/>
<feature type="domain" description="Endonuclease GajA/Old nuclease/RecF-like AAA" evidence="1">
    <location>
        <begin position="1"/>
        <end position="72"/>
    </location>
</feature>
<dbReference type="SUPFAM" id="SSF52540">
    <property type="entry name" value="P-loop containing nucleoside triphosphate hydrolases"/>
    <property type="match status" value="1"/>
</dbReference>
<dbReference type="InterPro" id="IPR041685">
    <property type="entry name" value="AAA_GajA/Old/RecF-like"/>
</dbReference>
<gene>
    <name evidence="3" type="ORF">BBI04_023045</name>
    <name evidence="4" type="ORF">GOZ88_26205</name>
</gene>
<evidence type="ECO:0000313" key="3">
    <source>
        <dbReference type="EMBL" id="MUP07670.1"/>
    </source>
</evidence>
<dbReference type="CDD" id="cd01026">
    <property type="entry name" value="TOPRIM_OLD"/>
    <property type="match status" value="1"/>
</dbReference>
<dbReference type="RefSeq" id="WP_070167310.1">
    <property type="nucleotide sequence ID" value="NZ_JABAEJ010000018.1"/>
</dbReference>
<reference evidence="4 6" key="2">
    <citation type="submission" date="2019-12" db="EMBL/GenBank/DDBJ databases">
        <title>Whole-genome sequencing of Allorhizobium vitis.</title>
        <authorList>
            <person name="Gan H.M."/>
            <person name="Szegedi E."/>
            <person name="Burr T."/>
            <person name="Savka M.A."/>
        </authorList>
    </citation>
    <scope>NUCLEOTIDE SEQUENCE [LARGE SCALE GENOMIC DNA]</scope>
    <source>
        <strain evidence="4 6">CG415</strain>
    </source>
</reference>
<evidence type="ECO:0000259" key="2">
    <source>
        <dbReference type="Pfam" id="PF20469"/>
    </source>
</evidence>
<dbReference type="Proteomes" id="UP000175993">
    <property type="component" value="Unassembled WGS sequence"/>
</dbReference>